<protein>
    <recommendedName>
        <fullName evidence="3">Periplasmic protein</fullName>
    </recommendedName>
</protein>
<name>A0ABM8Q8G0_9BACT</name>
<organism evidence="1 2">
    <name type="scientific">Campylobacter suis</name>
    <dbReference type="NCBI Taxonomy" id="2790657"/>
    <lineage>
        <taxon>Bacteria</taxon>
        <taxon>Pseudomonadati</taxon>
        <taxon>Campylobacterota</taxon>
        <taxon>Epsilonproteobacteria</taxon>
        <taxon>Campylobacterales</taxon>
        <taxon>Campylobacteraceae</taxon>
        <taxon>Campylobacter</taxon>
    </lineage>
</organism>
<dbReference type="Proteomes" id="UP000789359">
    <property type="component" value="Unassembled WGS sequence"/>
</dbReference>
<keyword evidence="2" id="KW-1185">Reference proteome</keyword>
<dbReference type="EMBL" id="CAJHOE010000006">
    <property type="protein sequence ID" value="CAD7289119.1"/>
    <property type="molecule type" value="Genomic_DNA"/>
</dbReference>
<dbReference type="RefSeq" id="WP_230057398.1">
    <property type="nucleotide sequence ID" value="NZ_CAJHOE010000006.1"/>
</dbReference>
<reference evidence="1 2" key="1">
    <citation type="submission" date="2020-11" db="EMBL/GenBank/DDBJ databases">
        <authorList>
            <person name="Peeters C."/>
        </authorList>
    </citation>
    <scope>NUCLEOTIDE SEQUENCE [LARGE SCALE GENOMIC DNA]</scope>
    <source>
        <strain evidence="1 2">LMG 8286</strain>
    </source>
</reference>
<evidence type="ECO:0000313" key="1">
    <source>
        <dbReference type="EMBL" id="CAD7289119.1"/>
    </source>
</evidence>
<accession>A0ABM8Q8G0</accession>
<evidence type="ECO:0008006" key="3">
    <source>
        <dbReference type="Google" id="ProtNLM"/>
    </source>
</evidence>
<sequence length="151" mass="17165">MKKYYALLVAITIGALSFVFFSNKTSVTSSFSASQNKLEPLKCDLNVKPCEVIYNNKSIKFDFLDDKITPMQELTLIISGLDKLNFHSPSLQIYGLNMNMGNINAKLAKQDENFISNIVLSSCLIDVMRYRLEVLEQGRKTGLYIDFDLKF</sequence>
<gene>
    <name evidence="1" type="ORF">LMG8286_01657</name>
</gene>
<proteinExistence type="predicted"/>
<comment type="caution">
    <text evidence="1">The sequence shown here is derived from an EMBL/GenBank/DDBJ whole genome shotgun (WGS) entry which is preliminary data.</text>
</comment>
<evidence type="ECO:0000313" key="2">
    <source>
        <dbReference type="Proteomes" id="UP000789359"/>
    </source>
</evidence>